<feature type="domain" description="SSD" evidence="4">
    <location>
        <begin position="363"/>
        <end position="523"/>
    </location>
</feature>
<feature type="transmembrane region" description="Helical" evidence="3">
    <location>
        <begin position="501"/>
        <end position="523"/>
    </location>
</feature>
<dbReference type="InterPro" id="IPR053958">
    <property type="entry name" value="HMGCR/SNAP/NPC1-like_SSD"/>
</dbReference>
<feature type="transmembrane region" description="Helical" evidence="3">
    <location>
        <begin position="574"/>
        <end position="592"/>
    </location>
</feature>
<evidence type="ECO:0000256" key="1">
    <source>
        <dbReference type="ARBA" id="ARBA00005585"/>
    </source>
</evidence>
<reference evidence="5" key="1">
    <citation type="submission" date="2021-06" db="EMBL/GenBank/DDBJ databases">
        <authorList>
            <person name="Hodson N. C."/>
            <person name="Mongue J. A."/>
            <person name="Jaron S. K."/>
        </authorList>
    </citation>
    <scope>NUCLEOTIDE SEQUENCE</scope>
</reference>
<organism evidence="5 6">
    <name type="scientific">Allacma fusca</name>
    <dbReference type="NCBI Taxonomy" id="39272"/>
    <lineage>
        <taxon>Eukaryota</taxon>
        <taxon>Metazoa</taxon>
        <taxon>Ecdysozoa</taxon>
        <taxon>Arthropoda</taxon>
        <taxon>Hexapoda</taxon>
        <taxon>Collembola</taxon>
        <taxon>Symphypleona</taxon>
        <taxon>Sminthuridae</taxon>
        <taxon>Allacma</taxon>
    </lineage>
</organism>
<gene>
    <name evidence="5" type="ORF">AFUS01_LOCUS16751</name>
</gene>
<feature type="transmembrane region" description="Helical" evidence="3">
    <location>
        <begin position="852"/>
        <end position="874"/>
    </location>
</feature>
<feature type="transmembrane region" description="Helical" evidence="3">
    <location>
        <begin position="394"/>
        <end position="420"/>
    </location>
</feature>
<name>A0A8J2JW60_9HEXA</name>
<feature type="transmembrane region" description="Helical" evidence="3">
    <location>
        <begin position="470"/>
        <end position="495"/>
    </location>
</feature>
<keyword evidence="3" id="KW-0472">Membrane</keyword>
<proteinExistence type="inferred from homology"/>
<dbReference type="EMBL" id="CAJVCH010155699">
    <property type="protein sequence ID" value="CAG7727935.1"/>
    <property type="molecule type" value="Genomic_DNA"/>
</dbReference>
<evidence type="ECO:0000256" key="3">
    <source>
        <dbReference type="SAM" id="Phobius"/>
    </source>
</evidence>
<evidence type="ECO:0000313" key="6">
    <source>
        <dbReference type="Proteomes" id="UP000708208"/>
    </source>
</evidence>
<feature type="transmembrane region" description="Helical" evidence="3">
    <location>
        <begin position="426"/>
        <end position="449"/>
    </location>
</feature>
<feature type="compositionally biased region" description="Polar residues" evidence="2">
    <location>
        <begin position="944"/>
        <end position="961"/>
    </location>
</feature>
<dbReference type="InterPro" id="IPR000731">
    <property type="entry name" value="SSD"/>
</dbReference>
<accession>A0A8J2JW60</accession>
<protein>
    <recommendedName>
        <fullName evidence="4">SSD domain-containing protein</fullName>
    </recommendedName>
</protein>
<feature type="transmembrane region" description="Helical" evidence="3">
    <location>
        <begin position="56"/>
        <end position="76"/>
    </location>
</feature>
<sequence>MKKVEQLPLLTEQWGMSDLETSNQRLGYFQRFSLAIIGSLERFFYNWGYNVAVHPWKFIVICLAVTAVCGLGLITFTPENRPDKLWIPWNSEFVRDSDWLREHFPSPIRFHYAIIAADNILQPRVLHLLHSIHKDVREISSDGTTWSDLCFKLPVTKFGRKRRKRRQTSASNRSDDPFANFDDFFEEIEEDTSAGGIFSGFDPSISLSAEAYCSILSNFEEECWESNLIELWNFDSKVIGDLTQQQIIDKINSPTISPVFGRPVNYTTEMGGIIRNETGQIVKASAIFIRWFAKINQTALRQEGQATNDLGTGELVDRKNLEWEKHLSNVLLKKSQSLDSDIVMYFSTARSFGDISGATIMNDAGMLAVGFTIVFIYVVFMLGKFNLVEQRPLLSLAGLSCVGLAIIVSYGICSAFRGIYGPVHNILPFLLLGIGIDDMFVIMQCWNNLSPSESKRPLPERMGLTLKHAGVSITVTSVTDFVAFAIGASTVLPALQSFCLYAALGIVATYIFQATFFVAWFTLDQKRIESHRNAFFIWIKHSDYKPNKCSEVSFAQIFFENIYSKWMFKTPVKVLVFVITGILLGLNIWGNFELRQEFNPIWFLPQDSYLFQFYSAKDRYFPGRALKSSQSLFEVDSWYEDFKIYSNTNFDTRIPHSGISVEDFDRYLGKFLFSPSGSKYRAKFKFNGNLTCGASAPPIVLTTIGFKFKSFEGPEEHLPAMREIKEIVKYANFTETENSRTFVWSFAFAGWETDEIITVELYRNMILAMVCVLITTMLLIANLPTCLMVLTCVIFTLVDVGGSMHFWNLTIDTVSCIDLVLAIGLCVDYSAHIGHSFMTVIGTRNERSKQALIKIGPAVLNGGFSTFLAFVLLANSRSHVFMTFFKIFFLVVVFGLFHGLVFLPTLLSIIGPQPYPSAFTLAHSPEVSRELTPAKTFIRAKNGGEQNSNGLPKSSRGSESI</sequence>
<feature type="transmembrane region" description="Helical" evidence="3">
    <location>
        <begin position="819"/>
        <end position="840"/>
    </location>
</feature>
<feature type="transmembrane region" description="Helical" evidence="3">
    <location>
        <begin position="364"/>
        <end position="382"/>
    </location>
</feature>
<dbReference type="PANTHER" id="PTHR10796:SF130">
    <property type="entry name" value="PATCHED DOMAIN-CONTAINING PROTEIN 3-LIKE PROTEIN"/>
    <property type="match status" value="1"/>
</dbReference>
<dbReference type="GO" id="GO:0016020">
    <property type="term" value="C:membrane"/>
    <property type="evidence" value="ECO:0007669"/>
    <property type="project" value="TreeGrafter"/>
</dbReference>
<dbReference type="PROSITE" id="PS50156">
    <property type="entry name" value="SSD"/>
    <property type="match status" value="1"/>
</dbReference>
<feature type="region of interest" description="Disordered" evidence="2">
    <location>
        <begin position="938"/>
        <end position="961"/>
    </location>
</feature>
<dbReference type="PANTHER" id="PTHR10796">
    <property type="entry name" value="PATCHED-RELATED"/>
    <property type="match status" value="1"/>
</dbReference>
<dbReference type="Proteomes" id="UP000708208">
    <property type="component" value="Unassembled WGS sequence"/>
</dbReference>
<keyword evidence="3" id="KW-1133">Transmembrane helix</keyword>
<comment type="similarity">
    <text evidence="1">Belongs to the patched family.</text>
</comment>
<dbReference type="OrthoDB" id="6510177at2759"/>
<dbReference type="InterPro" id="IPR051697">
    <property type="entry name" value="Patched_domain-protein"/>
</dbReference>
<evidence type="ECO:0000256" key="2">
    <source>
        <dbReference type="SAM" id="MobiDB-lite"/>
    </source>
</evidence>
<dbReference type="Pfam" id="PF12349">
    <property type="entry name" value="Sterol-sensing"/>
    <property type="match status" value="1"/>
</dbReference>
<feature type="transmembrane region" description="Helical" evidence="3">
    <location>
        <begin position="880"/>
        <end position="903"/>
    </location>
</feature>
<evidence type="ECO:0000259" key="4">
    <source>
        <dbReference type="PROSITE" id="PS50156"/>
    </source>
</evidence>
<keyword evidence="3" id="KW-0812">Transmembrane</keyword>
<comment type="caution">
    <text evidence="5">The sequence shown here is derived from an EMBL/GenBank/DDBJ whole genome shotgun (WGS) entry which is preliminary data.</text>
</comment>
<dbReference type="AlphaFoldDB" id="A0A8J2JW60"/>
<evidence type="ECO:0000313" key="5">
    <source>
        <dbReference type="EMBL" id="CAG7727935.1"/>
    </source>
</evidence>
<keyword evidence="6" id="KW-1185">Reference proteome</keyword>